<dbReference type="InterPro" id="IPR029033">
    <property type="entry name" value="His_PPase_superfam"/>
</dbReference>
<evidence type="ECO:0000256" key="6">
    <source>
        <dbReference type="ARBA" id="ARBA00023157"/>
    </source>
</evidence>
<proteinExistence type="inferred from homology"/>
<keyword evidence="8" id="KW-1185">Reference proteome</keyword>
<evidence type="ECO:0000313" key="8">
    <source>
        <dbReference type="Proteomes" id="UP000829291"/>
    </source>
</evidence>
<evidence type="ECO:0000256" key="3">
    <source>
        <dbReference type="ARBA" id="ARBA00012646"/>
    </source>
</evidence>
<dbReference type="EC" id="3.1.3.2" evidence="3"/>
<dbReference type="PROSITE" id="PS00616">
    <property type="entry name" value="HIS_ACID_PHOSPHAT_1"/>
    <property type="match status" value="1"/>
</dbReference>
<reference evidence="9" key="1">
    <citation type="submission" date="2025-08" db="UniProtKB">
        <authorList>
            <consortium name="RefSeq"/>
        </authorList>
    </citation>
    <scope>IDENTIFICATION</scope>
    <source>
        <tissue evidence="9">Thorax and Abdomen</tissue>
    </source>
</reference>
<dbReference type="CDD" id="cd07061">
    <property type="entry name" value="HP_HAP_like"/>
    <property type="match status" value="1"/>
</dbReference>
<dbReference type="InterPro" id="IPR000560">
    <property type="entry name" value="His_Pase_clade-2"/>
</dbReference>
<dbReference type="InParanoid" id="A0A6J0CE65"/>
<accession>A0A6J0CE65</accession>
<dbReference type="OrthoDB" id="10257284at2759"/>
<dbReference type="Pfam" id="PF00328">
    <property type="entry name" value="His_Phos_2"/>
    <property type="match status" value="1"/>
</dbReference>
<gene>
    <name evidence="9" type="primary">LOC107227920</name>
</gene>
<evidence type="ECO:0000256" key="2">
    <source>
        <dbReference type="ARBA" id="ARBA00005375"/>
    </source>
</evidence>
<keyword evidence="7" id="KW-0325">Glycoprotein</keyword>
<comment type="similarity">
    <text evidence="2">Belongs to the histidine acid phosphatase family.</text>
</comment>
<comment type="catalytic activity">
    <reaction evidence="1">
        <text>a phosphate monoester + H2O = an alcohol + phosphate</text>
        <dbReference type="Rhea" id="RHEA:15017"/>
        <dbReference type="ChEBI" id="CHEBI:15377"/>
        <dbReference type="ChEBI" id="CHEBI:30879"/>
        <dbReference type="ChEBI" id="CHEBI:43474"/>
        <dbReference type="ChEBI" id="CHEBI:67140"/>
        <dbReference type="EC" id="3.1.3.2"/>
    </reaction>
</comment>
<dbReference type="SUPFAM" id="SSF53254">
    <property type="entry name" value="Phosphoglycerate mutase-like"/>
    <property type="match status" value="1"/>
</dbReference>
<dbReference type="RefSeq" id="XP_015524690.2">
    <property type="nucleotide sequence ID" value="XM_015669204.2"/>
</dbReference>
<dbReference type="PANTHER" id="PTHR11567">
    <property type="entry name" value="ACID PHOSPHATASE-RELATED"/>
    <property type="match status" value="1"/>
</dbReference>
<keyword evidence="5" id="KW-0378">Hydrolase</keyword>
<evidence type="ECO:0000256" key="1">
    <source>
        <dbReference type="ARBA" id="ARBA00000032"/>
    </source>
</evidence>
<dbReference type="AlphaFoldDB" id="A0A6J0CE65"/>
<name>A0A6J0CE65_NEOLC</name>
<dbReference type="Gene3D" id="3.40.50.1240">
    <property type="entry name" value="Phosphoglycerate mutase-like"/>
    <property type="match status" value="1"/>
</dbReference>
<dbReference type="Proteomes" id="UP000829291">
    <property type="component" value="Chromosome 1"/>
</dbReference>
<dbReference type="PANTHER" id="PTHR11567:SF211">
    <property type="entry name" value="PROSTATIC ACID PHOSPHATASE"/>
    <property type="match status" value="1"/>
</dbReference>
<dbReference type="InterPro" id="IPR033379">
    <property type="entry name" value="Acid_Pase_AS"/>
</dbReference>
<dbReference type="InterPro" id="IPR050645">
    <property type="entry name" value="Histidine_acid_phosphatase"/>
</dbReference>
<evidence type="ECO:0000256" key="4">
    <source>
        <dbReference type="ARBA" id="ARBA00022729"/>
    </source>
</evidence>
<evidence type="ECO:0000313" key="9">
    <source>
        <dbReference type="RefSeq" id="XP_015524690.2"/>
    </source>
</evidence>
<evidence type="ECO:0000256" key="5">
    <source>
        <dbReference type="ARBA" id="ARBA00022801"/>
    </source>
</evidence>
<protein>
    <recommendedName>
        <fullName evidence="3">acid phosphatase</fullName>
        <ecNumber evidence="3">3.1.3.2</ecNumber>
    </recommendedName>
</protein>
<dbReference type="GO" id="GO:0003993">
    <property type="term" value="F:acid phosphatase activity"/>
    <property type="evidence" value="ECO:0007669"/>
    <property type="project" value="UniProtKB-EC"/>
</dbReference>
<dbReference type="KEGG" id="nlo:107227920"/>
<keyword evidence="6" id="KW-1015">Disulfide bond</keyword>
<keyword evidence="4" id="KW-0732">Signal</keyword>
<evidence type="ECO:0000256" key="7">
    <source>
        <dbReference type="ARBA" id="ARBA00023180"/>
    </source>
</evidence>
<dbReference type="GeneID" id="107227920"/>
<organism evidence="9">
    <name type="scientific">Neodiprion lecontei</name>
    <name type="common">Redheaded pine sawfly</name>
    <dbReference type="NCBI Taxonomy" id="441921"/>
    <lineage>
        <taxon>Eukaryota</taxon>
        <taxon>Metazoa</taxon>
        <taxon>Ecdysozoa</taxon>
        <taxon>Arthropoda</taxon>
        <taxon>Hexapoda</taxon>
        <taxon>Insecta</taxon>
        <taxon>Pterygota</taxon>
        <taxon>Neoptera</taxon>
        <taxon>Endopterygota</taxon>
        <taxon>Hymenoptera</taxon>
        <taxon>Tenthredinoidea</taxon>
        <taxon>Diprionidae</taxon>
        <taxon>Diprioninae</taxon>
        <taxon>Neodiprion</taxon>
    </lineage>
</organism>
<sequence length="389" mass="45150">MILQILRMGGNIIAVIALAVLSIITPNWAKVKVTQVQVLFRHGERTPLSKELYPNDIYDISTYDEWGLGQLTNTGKMREYQMGMVLKDRYKDLLGPTYVHSDVYALSSNFDRTKMSLQLVLAALFPPSANQVWNPDLPWMPIPIHSVPQSIDILFRAHQCPKFQEAYSRIERLPHFQEQFAIHKNFFEFLSEKTGLNITDPVPIYEIQGLLAAQKGMNLTWPEWCTQAVFDHMSELAVLYYHMRSYTPEIKRLESGPLVKKFIDNMRLDRTQEKPRKIYLYSGHEITVSAFLKAHGILEPKIPLFGTAVMVELLQNKSGKRFIRMMLWTGVTEQLKTLRLPGCRSICPIEKYLELTREIIPSQEELDCHYRRLTPSVFRGFTDDQVYYN</sequence>